<accession>A0A8W8I3B2</accession>
<keyword evidence="2" id="KW-1185">Reference proteome</keyword>
<dbReference type="Proteomes" id="UP000005408">
    <property type="component" value="Unassembled WGS sequence"/>
</dbReference>
<proteinExistence type="predicted"/>
<sequence>MKLTSGIEDAEMNQRTPIPLIYDQELEALRNADRDDRVKDIIRQTPTFQSCKSVLYRSRGKMTPTTTRGINLQDPNRWKIIID</sequence>
<name>A0A8W8I3B2_MAGGI</name>
<dbReference type="AlphaFoldDB" id="A0A8W8I3B2"/>
<evidence type="ECO:0000313" key="2">
    <source>
        <dbReference type="Proteomes" id="UP000005408"/>
    </source>
</evidence>
<protein>
    <submittedName>
        <fullName evidence="1">Uncharacterized protein</fullName>
    </submittedName>
</protein>
<dbReference type="EnsemblMetazoa" id="G12363.1">
    <property type="protein sequence ID" value="G12363.1:cds"/>
    <property type="gene ID" value="G12363"/>
</dbReference>
<evidence type="ECO:0000313" key="1">
    <source>
        <dbReference type="EnsemblMetazoa" id="G12363.1:cds"/>
    </source>
</evidence>
<reference evidence="1" key="1">
    <citation type="submission" date="2022-08" db="UniProtKB">
        <authorList>
            <consortium name="EnsemblMetazoa"/>
        </authorList>
    </citation>
    <scope>IDENTIFICATION</scope>
    <source>
        <strain evidence="1">05x7-T-G4-1.051#20</strain>
    </source>
</reference>
<organism evidence="1 2">
    <name type="scientific">Magallana gigas</name>
    <name type="common">Pacific oyster</name>
    <name type="synonym">Crassostrea gigas</name>
    <dbReference type="NCBI Taxonomy" id="29159"/>
    <lineage>
        <taxon>Eukaryota</taxon>
        <taxon>Metazoa</taxon>
        <taxon>Spiralia</taxon>
        <taxon>Lophotrochozoa</taxon>
        <taxon>Mollusca</taxon>
        <taxon>Bivalvia</taxon>
        <taxon>Autobranchia</taxon>
        <taxon>Pteriomorphia</taxon>
        <taxon>Ostreida</taxon>
        <taxon>Ostreoidea</taxon>
        <taxon>Ostreidae</taxon>
        <taxon>Magallana</taxon>
    </lineage>
</organism>